<dbReference type="Proteomes" id="UP000198552">
    <property type="component" value="Unassembled WGS sequence"/>
</dbReference>
<dbReference type="AlphaFoldDB" id="A0A1G9UD37"/>
<organism evidence="1 2">
    <name type="scientific">Oryzisolibacter propanilivorax</name>
    <dbReference type="NCBI Taxonomy" id="1527607"/>
    <lineage>
        <taxon>Bacteria</taxon>
        <taxon>Pseudomonadati</taxon>
        <taxon>Pseudomonadota</taxon>
        <taxon>Betaproteobacteria</taxon>
        <taxon>Burkholderiales</taxon>
        <taxon>Comamonadaceae</taxon>
        <taxon>Oryzisolibacter</taxon>
    </lineage>
</organism>
<name>A0A1G9UD37_9BURK</name>
<evidence type="ECO:0000313" key="2">
    <source>
        <dbReference type="Proteomes" id="UP000198552"/>
    </source>
</evidence>
<evidence type="ECO:0000313" key="1">
    <source>
        <dbReference type="EMBL" id="SDM57475.1"/>
    </source>
</evidence>
<accession>A0A1G9UD37</accession>
<dbReference type="STRING" id="1527607.SAMN05428957_10898"/>
<dbReference type="OrthoDB" id="95478at2"/>
<proteinExistence type="predicted"/>
<reference evidence="2" key="1">
    <citation type="submission" date="2016-10" db="EMBL/GenBank/DDBJ databases">
        <authorList>
            <person name="Varghese N."/>
            <person name="Submissions S."/>
        </authorList>
    </citation>
    <scope>NUCLEOTIDE SEQUENCE [LARGE SCALE GENOMIC DNA]</scope>
    <source>
        <strain evidence="2">EPL6</strain>
    </source>
</reference>
<keyword evidence="2" id="KW-1185">Reference proteome</keyword>
<gene>
    <name evidence="1" type="ORF">SAMN05428957_10898</name>
</gene>
<dbReference type="EMBL" id="FNHP01000008">
    <property type="protein sequence ID" value="SDM57475.1"/>
    <property type="molecule type" value="Genomic_DNA"/>
</dbReference>
<sequence length="173" mass="18552">MLLASYKSTRPGLQGVANRLIRARLRGIYSHNELVFEPGDGVDALMPDGTCAADAAGALWCASSVAAEALPAHSPRRAGCGGGVRFKRIALDPGHWDMRRVACNPVLAAQWFKAHQGELYDWQLIAGFATWLMPHKASRWTCSEACAAALGAPEGDAWRFDPCSLEAAGGAWM</sequence>
<protein>
    <submittedName>
        <fullName evidence="1">Uncharacterized protein</fullName>
    </submittedName>
</protein>
<dbReference type="RefSeq" id="WP_091571228.1">
    <property type="nucleotide sequence ID" value="NZ_FNHP01000008.1"/>
</dbReference>